<organism evidence="1 2">
    <name type="scientific">Candidatus Raymondbacteria bacterium RIFOXYD12_FULL_49_13</name>
    <dbReference type="NCBI Taxonomy" id="1817890"/>
    <lineage>
        <taxon>Bacteria</taxon>
        <taxon>Raymondiibacteriota</taxon>
    </lineage>
</organism>
<comment type="caution">
    <text evidence="1">The sequence shown here is derived from an EMBL/GenBank/DDBJ whole genome shotgun (WGS) entry which is preliminary data.</text>
</comment>
<gene>
    <name evidence="1" type="ORF">A2519_20525</name>
</gene>
<name>A0A1F7F0Y2_UNCRA</name>
<dbReference type="AlphaFoldDB" id="A0A1F7F0Y2"/>
<dbReference type="EMBL" id="MFYX01000152">
    <property type="protein sequence ID" value="OGK00197.1"/>
    <property type="molecule type" value="Genomic_DNA"/>
</dbReference>
<protein>
    <submittedName>
        <fullName evidence="1">Uncharacterized protein</fullName>
    </submittedName>
</protein>
<reference evidence="1 2" key="1">
    <citation type="journal article" date="2016" name="Nat. Commun.">
        <title>Thousands of microbial genomes shed light on interconnected biogeochemical processes in an aquifer system.</title>
        <authorList>
            <person name="Anantharaman K."/>
            <person name="Brown C.T."/>
            <person name="Hug L.A."/>
            <person name="Sharon I."/>
            <person name="Castelle C.J."/>
            <person name="Probst A.J."/>
            <person name="Thomas B.C."/>
            <person name="Singh A."/>
            <person name="Wilkins M.J."/>
            <person name="Karaoz U."/>
            <person name="Brodie E.L."/>
            <person name="Williams K.H."/>
            <person name="Hubbard S.S."/>
            <person name="Banfield J.F."/>
        </authorList>
    </citation>
    <scope>NUCLEOTIDE SEQUENCE [LARGE SCALE GENOMIC DNA]</scope>
</reference>
<proteinExistence type="predicted"/>
<accession>A0A1F7F0Y2</accession>
<dbReference type="Proteomes" id="UP000179243">
    <property type="component" value="Unassembled WGS sequence"/>
</dbReference>
<sequence>MLNPRQSEQDDLPTANRAYNLRMRDIYFGKACRILSRLGKGLHKALLKPDLSTLGNVCNALDIALDFARQAVAGQVQAKKKDETLSRQPPLLLREEVLYLHLLEELASSGRFLKTRFNTIVELGKYRDGISALPLDQEVVKGYITQIMYFLDENRKAEEEEIRAIITLILKRMHLINHIQSITRKANG</sequence>
<evidence type="ECO:0000313" key="1">
    <source>
        <dbReference type="EMBL" id="OGK00197.1"/>
    </source>
</evidence>
<evidence type="ECO:0000313" key="2">
    <source>
        <dbReference type="Proteomes" id="UP000179243"/>
    </source>
</evidence>